<evidence type="ECO:0000256" key="5">
    <source>
        <dbReference type="ARBA" id="ARBA00023014"/>
    </source>
</evidence>
<evidence type="ECO:0000256" key="4">
    <source>
        <dbReference type="ARBA" id="ARBA00023004"/>
    </source>
</evidence>
<dbReference type="CDD" id="cd04465">
    <property type="entry name" value="S1_RPS1_repeat_ec2_hs2"/>
    <property type="match status" value="1"/>
</dbReference>
<dbReference type="PANTHER" id="PTHR30426:SF0">
    <property type="entry name" value="4-HYDROXY-3-METHYLBUT-2-ENYL DIPHOSPHATE REDUCTASE"/>
    <property type="match status" value="1"/>
</dbReference>
<comment type="caution">
    <text evidence="7">The sequence shown here is derived from an EMBL/GenBank/DDBJ whole genome shotgun (WGS) entry which is preliminary data.</text>
</comment>
<feature type="domain" description="S1 motif" evidence="6">
    <location>
        <begin position="327"/>
        <end position="393"/>
    </location>
</feature>
<protein>
    <submittedName>
        <fullName evidence="7">Hydroxymethylbutenyl pyrophosphate reductase</fullName>
    </submittedName>
</protein>
<evidence type="ECO:0000259" key="6">
    <source>
        <dbReference type="PROSITE" id="PS50126"/>
    </source>
</evidence>
<dbReference type="GO" id="GO:0051745">
    <property type="term" value="F:4-hydroxy-3-methylbut-2-enyl diphosphate reductase activity"/>
    <property type="evidence" value="ECO:0007669"/>
    <property type="project" value="InterPro"/>
</dbReference>
<dbReference type="GO" id="GO:0050992">
    <property type="term" value="P:dimethylallyl diphosphate biosynthetic process"/>
    <property type="evidence" value="ECO:0007669"/>
    <property type="project" value="InterPro"/>
</dbReference>
<dbReference type="Gene3D" id="3.40.1010.20">
    <property type="entry name" value="4-hydroxy-3-methylbut-2-enyl diphosphate reductase, catalytic domain"/>
    <property type="match status" value="2"/>
</dbReference>
<feature type="non-terminal residue" evidence="7">
    <location>
        <position position="435"/>
    </location>
</feature>
<keyword evidence="3" id="KW-0479">Metal-binding</keyword>
<keyword evidence="4" id="KW-0408">Iron</keyword>
<dbReference type="InterPro" id="IPR012340">
    <property type="entry name" value="NA-bd_OB-fold"/>
</dbReference>
<dbReference type="InterPro" id="IPR003029">
    <property type="entry name" value="S1_domain"/>
</dbReference>
<reference evidence="7" key="1">
    <citation type="journal article" date="2013" name="Environ. Microbiol.">
        <title>Microbiota from the distal guts of lean and obese adolescents exhibit partial functional redundancy besides clear differences in community structure.</title>
        <authorList>
            <person name="Ferrer M."/>
            <person name="Ruiz A."/>
            <person name="Lanza F."/>
            <person name="Haange S.B."/>
            <person name="Oberbach A."/>
            <person name="Till H."/>
            <person name="Bargiela R."/>
            <person name="Campoy C."/>
            <person name="Segura M.T."/>
            <person name="Richter M."/>
            <person name="von Bergen M."/>
            <person name="Seifert J."/>
            <person name="Suarez A."/>
        </authorList>
    </citation>
    <scope>NUCLEOTIDE SEQUENCE</scope>
</reference>
<comment type="cofactor">
    <cofactor evidence="1">
        <name>[4Fe-4S] cluster</name>
        <dbReference type="ChEBI" id="CHEBI:49883"/>
    </cofactor>
</comment>
<dbReference type="Pfam" id="PF00575">
    <property type="entry name" value="S1"/>
    <property type="match status" value="2"/>
</dbReference>
<evidence type="ECO:0000256" key="2">
    <source>
        <dbReference type="ARBA" id="ARBA00022485"/>
    </source>
</evidence>
<dbReference type="EMBL" id="AJWY01007183">
    <property type="protein sequence ID" value="EKC64746.1"/>
    <property type="molecule type" value="Genomic_DNA"/>
</dbReference>
<dbReference type="GO" id="GO:0046872">
    <property type="term" value="F:metal ion binding"/>
    <property type="evidence" value="ECO:0007669"/>
    <property type="project" value="UniProtKB-KW"/>
</dbReference>
<feature type="domain" description="S1 motif" evidence="6">
    <location>
        <begin position="414"/>
        <end position="435"/>
    </location>
</feature>
<dbReference type="PRINTS" id="PR00681">
    <property type="entry name" value="RIBOSOMALS1"/>
</dbReference>
<name>K1TZL6_9ZZZZ</name>
<organism evidence="7">
    <name type="scientific">human gut metagenome</name>
    <dbReference type="NCBI Taxonomy" id="408170"/>
    <lineage>
        <taxon>unclassified sequences</taxon>
        <taxon>metagenomes</taxon>
        <taxon>organismal metagenomes</taxon>
    </lineage>
</organism>
<gene>
    <name evidence="7" type="ORF">LEA_10684</name>
</gene>
<dbReference type="SUPFAM" id="SSF50249">
    <property type="entry name" value="Nucleic acid-binding proteins"/>
    <property type="match status" value="2"/>
</dbReference>
<dbReference type="SMART" id="SM00316">
    <property type="entry name" value="S1"/>
    <property type="match status" value="2"/>
</dbReference>
<dbReference type="CDD" id="cd05687">
    <property type="entry name" value="S1_RPS1_repeat_ec1_hs1"/>
    <property type="match status" value="1"/>
</dbReference>
<dbReference type="InterPro" id="IPR003451">
    <property type="entry name" value="LytB/IspH"/>
</dbReference>
<dbReference type="PROSITE" id="PS50126">
    <property type="entry name" value="S1"/>
    <property type="match status" value="3"/>
</dbReference>
<dbReference type="GO" id="GO:0019288">
    <property type="term" value="P:isopentenyl diphosphate biosynthetic process, methylerythritol 4-phosphate pathway"/>
    <property type="evidence" value="ECO:0007669"/>
    <property type="project" value="InterPro"/>
</dbReference>
<feature type="domain" description="S1 motif" evidence="6">
    <location>
        <begin position="240"/>
        <end position="309"/>
    </location>
</feature>
<proteinExistence type="predicted"/>
<evidence type="ECO:0000256" key="3">
    <source>
        <dbReference type="ARBA" id="ARBA00022723"/>
    </source>
</evidence>
<evidence type="ECO:0000256" key="1">
    <source>
        <dbReference type="ARBA" id="ARBA00001966"/>
    </source>
</evidence>
<dbReference type="PANTHER" id="PTHR30426">
    <property type="entry name" value="4-HYDROXY-3-METHYLBUT-2-ENYL DIPHOSPHATE REDUCTASE"/>
    <property type="match status" value="1"/>
</dbReference>
<dbReference type="AlphaFoldDB" id="K1TZL6"/>
<dbReference type="InterPro" id="IPR035104">
    <property type="entry name" value="Ribosomal_protein_S1-like"/>
</dbReference>
<dbReference type="Gene3D" id="2.40.50.140">
    <property type="entry name" value="Nucleic acid-binding proteins"/>
    <property type="match status" value="3"/>
</dbReference>
<accession>K1TZL6</accession>
<dbReference type="GO" id="GO:0003676">
    <property type="term" value="F:nucleic acid binding"/>
    <property type="evidence" value="ECO:0007669"/>
    <property type="project" value="InterPro"/>
</dbReference>
<sequence>MRSHGVAKSVTDYIHDKGISCIDATCPFVAKIHNIVSKSECPVIIAGDPDHPEVIGIVGHCRNPDEVTVVRDSDELEKMAELQKFPRQNALIMVAQTTFNSSKWQSCVQVAKKHYTNITIFDTICSATAERQKETEELARRSALMVTVGGKNSSNTAKLAQISQKHCPVIFTQDGSDIDKAAVLSLLPLQGGTVGITAGASTPAYIIKEVHRIMSEILNNEEGFDFMAEVDKTFKKVYIGNRVKALVVAVNKNEAVVDLGTKHSGYIPASELSQDPNAAPSDVVKVGDEIEAIVTAVNDAEGTVTLSKKKVDSVLGVEKLAAAMENNETLEGEVSSVVKGGVIIISNGTRVFIPASQTGVPKDGKLEELLKKTVPFKVIEVTEARGRVVGSIRQAKKEANDAAKAKFWENIEVGQKFTGEVKSIESYGVFVDLGG</sequence>
<keyword evidence="2" id="KW-0004">4Fe-4S</keyword>
<keyword evidence="5" id="KW-0411">Iron-sulfur</keyword>
<dbReference type="CDD" id="cd13944">
    <property type="entry name" value="lytB_ispH"/>
    <property type="match status" value="1"/>
</dbReference>
<dbReference type="GO" id="GO:0051539">
    <property type="term" value="F:4 iron, 4 sulfur cluster binding"/>
    <property type="evidence" value="ECO:0007669"/>
    <property type="project" value="UniProtKB-KW"/>
</dbReference>
<evidence type="ECO:0000313" key="7">
    <source>
        <dbReference type="EMBL" id="EKC64746.1"/>
    </source>
</evidence>
<dbReference type="Pfam" id="PF02401">
    <property type="entry name" value="LYTB"/>
    <property type="match status" value="1"/>
</dbReference>